<evidence type="ECO:0000256" key="1">
    <source>
        <dbReference type="ARBA" id="ARBA00004651"/>
    </source>
</evidence>
<accession>A0A2S4M3Z9</accession>
<gene>
    <name evidence="9" type="ORF">B0G62_11121</name>
</gene>
<dbReference type="Pfam" id="PF00482">
    <property type="entry name" value="T2SSF"/>
    <property type="match status" value="1"/>
</dbReference>
<name>A0A2S4M3Z9_9BURK</name>
<dbReference type="AlphaFoldDB" id="A0A2S4M3Z9"/>
<keyword evidence="2" id="KW-1003">Cell membrane</keyword>
<evidence type="ECO:0000256" key="5">
    <source>
        <dbReference type="ARBA" id="ARBA00023136"/>
    </source>
</evidence>
<feature type="transmembrane region" description="Helical" evidence="7">
    <location>
        <begin position="175"/>
        <end position="192"/>
    </location>
</feature>
<dbReference type="InterPro" id="IPR018076">
    <property type="entry name" value="T2SS_GspF_dom"/>
</dbReference>
<keyword evidence="5 7" id="KW-0472">Membrane</keyword>
<feature type="transmembrane region" description="Helical" evidence="7">
    <location>
        <begin position="153"/>
        <end position="169"/>
    </location>
</feature>
<feature type="transmembrane region" description="Helical" evidence="7">
    <location>
        <begin position="355"/>
        <end position="374"/>
    </location>
</feature>
<reference evidence="9 10" key="1">
    <citation type="submission" date="2018-01" db="EMBL/GenBank/DDBJ databases">
        <title>Genomic Encyclopedia of Type Strains, Phase III (KMG-III): the genomes of soil and plant-associated and newly described type strains.</title>
        <authorList>
            <person name="Whitman W."/>
        </authorList>
    </citation>
    <scope>NUCLEOTIDE SEQUENCE [LARGE SCALE GENOMIC DNA]</scope>
    <source>
        <strain evidence="9 10">JCM 18070</strain>
    </source>
</reference>
<dbReference type="OrthoDB" id="597333at2"/>
<protein>
    <submittedName>
        <fullName evidence="9">Tight adherence protein B</fullName>
    </submittedName>
</protein>
<dbReference type="GO" id="GO:0005886">
    <property type="term" value="C:plasma membrane"/>
    <property type="evidence" value="ECO:0007669"/>
    <property type="project" value="UniProtKB-SubCell"/>
</dbReference>
<feature type="transmembrane region" description="Helical" evidence="7">
    <location>
        <begin position="6"/>
        <end position="23"/>
    </location>
</feature>
<sequence>MSSVLALAVGLALLCAGAGLMLWQRAQQRTSRERVTRFVDSRVAAASQGASLGATAGGPGAGGFGGAAAPGVKGGQGGQGAQGSKSAASKNDGMRAAYVGGNAMTRGGAVSAGGAASAANAVPASFVQRWRVWLSLAFQHTLSRAGIVDARKPLVFIGFVAFALTLWAFTLGGGLAAIAMLAAVMAFVAFALSMRMQRRRARLVMQLPSFLDGIVRLIVLGNSVPAAFQAALVTTEAPLRECLDHVSRMLRSGVEIDRALHQVSQVYRARELELVGAVLRLSVRYGGRADVMLERMATFMRDLEQAQRELTAMSAETRLSAWVLALLPIGIAAFLILTNPVYFGAMWHDDGGRKLVYLAVGLQVCGAFLLHRLTRLKAAL</sequence>
<evidence type="ECO:0000256" key="3">
    <source>
        <dbReference type="ARBA" id="ARBA00022692"/>
    </source>
</evidence>
<keyword evidence="4 7" id="KW-1133">Transmembrane helix</keyword>
<keyword evidence="3 7" id="KW-0812">Transmembrane</keyword>
<dbReference type="RefSeq" id="WP_103705838.1">
    <property type="nucleotide sequence ID" value="NZ_PQGA01000011.1"/>
</dbReference>
<evidence type="ECO:0000256" key="6">
    <source>
        <dbReference type="SAM" id="Coils"/>
    </source>
</evidence>
<dbReference type="PANTHER" id="PTHR35007:SF1">
    <property type="entry name" value="PILUS ASSEMBLY PROTEIN"/>
    <property type="match status" value="1"/>
</dbReference>
<comment type="subcellular location">
    <subcellularLocation>
        <location evidence="1">Cell membrane</location>
        <topology evidence="1">Multi-pass membrane protein</topology>
    </subcellularLocation>
</comment>
<feature type="domain" description="Type II secretion system protein GspF" evidence="8">
    <location>
        <begin position="214"/>
        <end position="336"/>
    </location>
</feature>
<keyword evidence="10" id="KW-1185">Reference proteome</keyword>
<proteinExistence type="predicted"/>
<evidence type="ECO:0000313" key="9">
    <source>
        <dbReference type="EMBL" id="POR49357.1"/>
    </source>
</evidence>
<comment type="caution">
    <text evidence="9">The sequence shown here is derived from an EMBL/GenBank/DDBJ whole genome shotgun (WGS) entry which is preliminary data.</text>
</comment>
<keyword evidence="6" id="KW-0175">Coiled coil</keyword>
<dbReference type="EMBL" id="PQGA01000011">
    <property type="protein sequence ID" value="POR49357.1"/>
    <property type="molecule type" value="Genomic_DNA"/>
</dbReference>
<organism evidence="9 10">
    <name type="scientific">Paraburkholderia eburnea</name>
    <dbReference type="NCBI Taxonomy" id="1189126"/>
    <lineage>
        <taxon>Bacteria</taxon>
        <taxon>Pseudomonadati</taxon>
        <taxon>Pseudomonadota</taxon>
        <taxon>Betaproteobacteria</taxon>
        <taxon>Burkholderiales</taxon>
        <taxon>Burkholderiaceae</taxon>
        <taxon>Paraburkholderia</taxon>
    </lineage>
</organism>
<evidence type="ECO:0000256" key="2">
    <source>
        <dbReference type="ARBA" id="ARBA00022475"/>
    </source>
</evidence>
<feature type="transmembrane region" description="Helical" evidence="7">
    <location>
        <begin position="321"/>
        <end position="343"/>
    </location>
</feature>
<evidence type="ECO:0000313" key="10">
    <source>
        <dbReference type="Proteomes" id="UP000237381"/>
    </source>
</evidence>
<evidence type="ECO:0000259" key="8">
    <source>
        <dbReference type="Pfam" id="PF00482"/>
    </source>
</evidence>
<dbReference type="PANTHER" id="PTHR35007">
    <property type="entry name" value="INTEGRAL MEMBRANE PROTEIN-RELATED"/>
    <property type="match status" value="1"/>
</dbReference>
<evidence type="ECO:0000256" key="4">
    <source>
        <dbReference type="ARBA" id="ARBA00022989"/>
    </source>
</evidence>
<feature type="coiled-coil region" evidence="6">
    <location>
        <begin position="289"/>
        <end position="316"/>
    </location>
</feature>
<dbReference type="Proteomes" id="UP000237381">
    <property type="component" value="Unassembled WGS sequence"/>
</dbReference>
<evidence type="ECO:0000256" key="7">
    <source>
        <dbReference type="SAM" id="Phobius"/>
    </source>
</evidence>